<dbReference type="InterPro" id="IPR027417">
    <property type="entry name" value="P-loop_NTPase"/>
</dbReference>
<organism evidence="5 6">
    <name type="scientific">Enterococcus termitis</name>
    <dbReference type="NCBI Taxonomy" id="332950"/>
    <lineage>
        <taxon>Bacteria</taxon>
        <taxon>Bacillati</taxon>
        <taxon>Bacillota</taxon>
        <taxon>Bacilli</taxon>
        <taxon>Lactobacillales</taxon>
        <taxon>Enterococcaceae</taxon>
        <taxon>Enterococcus</taxon>
    </lineage>
</organism>
<dbReference type="EMBL" id="MIJY01000023">
    <property type="protein sequence ID" value="OEG12887.1"/>
    <property type="molecule type" value="Genomic_DNA"/>
</dbReference>
<comment type="caution">
    <text evidence="5">The sequence shown here is derived from an EMBL/GenBank/DDBJ whole genome shotgun (WGS) entry which is preliminary data.</text>
</comment>
<evidence type="ECO:0000256" key="1">
    <source>
        <dbReference type="ARBA" id="ARBA00022448"/>
    </source>
</evidence>
<dbReference type="InterPro" id="IPR003439">
    <property type="entry name" value="ABC_transporter-like_ATP-bd"/>
</dbReference>
<dbReference type="PANTHER" id="PTHR42939:SF1">
    <property type="entry name" value="ABC TRANSPORTER ATP-BINDING PROTEIN ALBC-RELATED"/>
    <property type="match status" value="1"/>
</dbReference>
<keyword evidence="1" id="KW-0813">Transport</keyword>
<proteinExistence type="predicted"/>
<keyword evidence="2" id="KW-0547">Nucleotide-binding</keyword>
<dbReference type="AlphaFoldDB" id="A0A1E5GJM8"/>
<dbReference type="PROSITE" id="PS00211">
    <property type="entry name" value="ABC_TRANSPORTER_1"/>
    <property type="match status" value="1"/>
</dbReference>
<dbReference type="GO" id="GO:0016887">
    <property type="term" value="F:ATP hydrolysis activity"/>
    <property type="evidence" value="ECO:0007669"/>
    <property type="project" value="InterPro"/>
</dbReference>
<name>A0A1E5GJM8_9ENTE</name>
<evidence type="ECO:0000256" key="3">
    <source>
        <dbReference type="ARBA" id="ARBA00022840"/>
    </source>
</evidence>
<evidence type="ECO:0000256" key="2">
    <source>
        <dbReference type="ARBA" id="ARBA00022741"/>
    </source>
</evidence>
<dbReference type="Proteomes" id="UP000095094">
    <property type="component" value="Unassembled WGS sequence"/>
</dbReference>
<evidence type="ECO:0000313" key="5">
    <source>
        <dbReference type="EMBL" id="OEG12887.1"/>
    </source>
</evidence>
<feature type="domain" description="ABC transporter" evidence="4">
    <location>
        <begin position="2"/>
        <end position="207"/>
    </location>
</feature>
<dbReference type="Gene3D" id="3.40.50.300">
    <property type="entry name" value="P-loop containing nucleotide triphosphate hydrolases"/>
    <property type="match status" value="1"/>
</dbReference>
<dbReference type="RefSeq" id="WP_069663588.1">
    <property type="nucleotide sequence ID" value="NZ_JBHUJJ010000001.1"/>
</dbReference>
<dbReference type="InterPro" id="IPR017871">
    <property type="entry name" value="ABC_transporter-like_CS"/>
</dbReference>
<gene>
    <name evidence="5" type="ORF">BCR25_05185</name>
</gene>
<dbReference type="InterPro" id="IPR051782">
    <property type="entry name" value="ABC_Transporter_VariousFunc"/>
</dbReference>
<keyword evidence="3 5" id="KW-0067">ATP-binding</keyword>
<evidence type="ECO:0000259" key="4">
    <source>
        <dbReference type="PROSITE" id="PS50893"/>
    </source>
</evidence>
<sequence>MLIINNISKNMKKHSVLKNINLIFEEGHVYGLVGENGSGKTMLLRAMSGLIRIQEGSITYNDKILGKDFDFLPRLGLIIEHEGLEPTLSAFDNLKLLSEINKVASEKDIDDALTKVGLDPKDRRPVKKYSLGMKQKLIIAQAIFENPNVLLLDEPTNGLDDEAISSFYKLIKEFKSNGKIIVIASHNKKDIEELCDSIITIKDGRIVS</sequence>
<dbReference type="GO" id="GO:0005524">
    <property type="term" value="F:ATP binding"/>
    <property type="evidence" value="ECO:0007669"/>
    <property type="project" value="UniProtKB-KW"/>
</dbReference>
<evidence type="ECO:0000313" key="6">
    <source>
        <dbReference type="Proteomes" id="UP000095094"/>
    </source>
</evidence>
<accession>A0A1E5GJM8</accession>
<reference evidence="6" key="1">
    <citation type="submission" date="2016-09" db="EMBL/GenBank/DDBJ databases">
        <authorList>
            <person name="Gulvik C.A."/>
        </authorList>
    </citation>
    <scope>NUCLEOTIDE SEQUENCE [LARGE SCALE GENOMIC DNA]</scope>
    <source>
        <strain evidence="6">LMG 8895</strain>
    </source>
</reference>
<dbReference type="Pfam" id="PF00005">
    <property type="entry name" value="ABC_tran"/>
    <property type="match status" value="1"/>
</dbReference>
<dbReference type="SUPFAM" id="SSF52540">
    <property type="entry name" value="P-loop containing nucleoside triphosphate hydrolases"/>
    <property type="match status" value="1"/>
</dbReference>
<protein>
    <submittedName>
        <fullName evidence="5">Multidrug ABC transporter ATP-binding protein</fullName>
    </submittedName>
</protein>
<dbReference type="OrthoDB" id="9804819at2"/>
<dbReference type="PROSITE" id="PS50893">
    <property type="entry name" value="ABC_TRANSPORTER_2"/>
    <property type="match status" value="1"/>
</dbReference>
<keyword evidence="6" id="KW-1185">Reference proteome</keyword>
<dbReference type="SMART" id="SM00382">
    <property type="entry name" value="AAA"/>
    <property type="match status" value="1"/>
</dbReference>
<dbReference type="PANTHER" id="PTHR42939">
    <property type="entry name" value="ABC TRANSPORTER ATP-BINDING PROTEIN ALBC-RELATED"/>
    <property type="match status" value="1"/>
</dbReference>
<dbReference type="InterPro" id="IPR003593">
    <property type="entry name" value="AAA+_ATPase"/>
</dbReference>